<dbReference type="InterPro" id="IPR003593">
    <property type="entry name" value="AAA+_ATPase"/>
</dbReference>
<dbReference type="SUPFAM" id="SSF46689">
    <property type="entry name" value="Homeodomain-like"/>
    <property type="match status" value="1"/>
</dbReference>
<dbReference type="InterPro" id="IPR002197">
    <property type="entry name" value="HTH_Fis"/>
</dbReference>
<dbReference type="Gene3D" id="1.25.40.10">
    <property type="entry name" value="Tetratricopeptide repeat domain"/>
    <property type="match status" value="1"/>
</dbReference>
<dbReference type="OrthoDB" id="5496274at2"/>
<dbReference type="Pfam" id="PF02954">
    <property type="entry name" value="HTH_8"/>
    <property type="match status" value="1"/>
</dbReference>
<dbReference type="InterPro" id="IPR027417">
    <property type="entry name" value="P-loop_NTPase"/>
</dbReference>
<evidence type="ECO:0000256" key="1">
    <source>
        <dbReference type="ARBA" id="ARBA00022741"/>
    </source>
</evidence>
<name>A0A1H7M246_9BURK</name>
<keyword evidence="4" id="KW-0804">Transcription</keyword>
<dbReference type="PRINTS" id="PR01590">
    <property type="entry name" value="HTHFIS"/>
</dbReference>
<feature type="domain" description="Sigma-54 factor interaction" evidence="5">
    <location>
        <begin position="24"/>
        <end position="248"/>
    </location>
</feature>
<dbReference type="Pfam" id="PF25601">
    <property type="entry name" value="AAA_lid_14"/>
    <property type="match status" value="1"/>
</dbReference>
<keyword evidence="3" id="KW-0805">Transcription regulation</keyword>
<dbReference type="AlphaFoldDB" id="A0A1H7M246"/>
<dbReference type="Gene3D" id="3.40.50.300">
    <property type="entry name" value="P-loop containing nucleotide triphosphate hydrolases"/>
    <property type="match status" value="1"/>
</dbReference>
<reference evidence="7" key="1">
    <citation type="submission" date="2016-10" db="EMBL/GenBank/DDBJ databases">
        <authorList>
            <person name="Varghese N."/>
            <person name="Submissions S."/>
        </authorList>
    </citation>
    <scope>NUCLEOTIDE SEQUENCE [LARGE SCALE GENOMIC DNA]</scope>
    <source>
        <strain evidence="7">LMG 26416</strain>
    </source>
</reference>
<dbReference type="InterPro" id="IPR002078">
    <property type="entry name" value="Sigma_54_int"/>
</dbReference>
<evidence type="ECO:0000313" key="6">
    <source>
        <dbReference type="EMBL" id="SEL05231.1"/>
    </source>
</evidence>
<dbReference type="InterPro" id="IPR058031">
    <property type="entry name" value="AAA_lid_NorR"/>
</dbReference>
<dbReference type="GO" id="GO:0006355">
    <property type="term" value="P:regulation of DNA-templated transcription"/>
    <property type="evidence" value="ECO:0007669"/>
    <property type="project" value="InterPro"/>
</dbReference>
<organism evidence="6 7">
    <name type="scientific">Paraburkholderia caballeronis</name>
    <dbReference type="NCBI Taxonomy" id="416943"/>
    <lineage>
        <taxon>Bacteria</taxon>
        <taxon>Pseudomonadati</taxon>
        <taxon>Pseudomonadota</taxon>
        <taxon>Betaproteobacteria</taxon>
        <taxon>Burkholderiales</taxon>
        <taxon>Burkholderiaceae</taxon>
        <taxon>Paraburkholderia</taxon>
    </lineage>
</organism>
<keyword evidence="7" id="KW-1185">Reference proteome</keyword>
<dbReference type="Pfam" id="PF00158">
    <property type="entry name" value="Sigma54_activat"/>
    <property type="match status" value="1"/>
</dbReference>
<dbReference type="EMBL" id="FOAJ01000004">
    <property type="protein sequence ID" value="SEL05231.1"/>
    <property type="molecule type" value="Genomic_DNA"/>
</dbReference>
<dbReference type="CDD" id="cd00009">
    <property type="entry name" value="AAA"/>
    <property type="match status" value="1"/>
</dbReference>
<dbReference type="PANTHER" id="PTHR32071">
    <property type="entry name" value="TRANSCRIPTIONAL REGULATORY PROTEIN"/>
    <property type="match status" value="1"/>
</dbReference>
<dbReference type="GO" id="GO:0005524">
    <property type="term" value="F:ATP binding"/>
    <property type="evidence" value="ECO:0007669"/>
    <property type="project" value="UniProtKB-KW"/>
</dbReference>
<dbReference type="STRING" id="416943.SAMN05445871_3589"/>
<dbReference type="Proteomes" id="UP000199120">
    <property type="component" value="Unassembled WGS sequence"/>
</dbReference>
<dbReference type="RefSeq" id="WP_090547466.1">
    <property type="nucleotide sequence ID" value="NZ_FNSR01000002.1"/>
</dbReference>
<dbReference type="SMART" id="SM00382">
    <property type="entry name" value="AAA"/>
    <property type="match status" value="1"/>
</dbReference>
<accession>A0A1H7M246</accession>
<evidence type="ECO:0000256" key="3">
    <source>
        <dbReference type="ARBA" id="ARBA00023015"/>
    </source>
</evidence>
<dbReference type="Gene3D" id="1.10.10.60">
    <property type="entry name" value="Homeodomain-like"/>
    <property type="match status" value="1"/>
</dbReference>
<dbReference type="InterPro" id="IPR009057">
    <property type="entry name" value="Homeodomain-like_sf"/>
</dbReference>
<dbReference type="FunFam" id="3.40.50.300:FF:000006">
    <property type="entry name" value="DNA-binding transcriptional regulator NtrC"/>
    <property type="match status" value="1"/>
</dbReference>
<evidence type="ECO:0000313" key="7">
    <source>
        <dbReference type="Proteomes" id="UP000199120"/>
    </source>
</evidence>
<evidence type="ECO:0000256" key="4">
    <source>
        <dbReference type="ARBA" id="ARBA00023163"/>
    </source>
</evidence>
<dbReference type="InterPro" id="IPR011990">
    <property type="entry name" value="TPR-like_helical_dom_sf"/>
</dbReference>
<evidence type="ECO:0000256" key="2">
    <source>
        <dbReference type="ARBA" id="ARBA00022840"/>
    </source>
</evidence>
<keyword evidence="1" id="KW-0547">Nucleotide-binding</keyword>
<dbReference type="PROSITE" id="PS50045">
    <property type="entry name" value="SIGMA54_INTERACT_4"/>
    <property type="match status" value="1"/>
</dbReference>
<proteinExistence type="predicted"/>
<evidence type="ECO:0000259" key="5">
    <source>
        <dbReference type="PROSITE" id="PS50045"/>
    </source>
</evidence>
<dbReference type="Gene3D" id="1.10.8.60">
    <property type="match status" value="1"/>
</dbReference>
<dbReference type="GO" id="GO:0043565">
    <property type="term" value="F:sequence-specific DNA binding"/>
    <property type="evidence" value="ECO:0007669"/>
    <property type="project" value="InterPro"/>
</dbReference>
<dbReference type="SUPFAM" id="SSF48452">
    <property type="entry name" value="TPR-like"/>
    <property type="match status" value="1"/>
</dbReference>
<keyword evidence="2" id="KW-0067">ATP-binding</keyword>
<sequence length="768" mass="83209">MNAPRSALPFSAGAVSRPSAEPLLVGESPALQQLIQMVDRVAPTRHALLVTGPTGSGKEVVARRIHARSETPDEPFVDVNCGAIPENLVEAELFGHVRGAFTGASETRAGVFQQVGRGTLFLDEIGELPLAMQPKLLRVLETGSFRPIGASASLRFEGRVVAATHRDLRDAAHAGGFREDLYYRLAVFVLAVPGLDQRGEDIPALVKHFAAQQRRAIDFTPAAMQRLRRHAWPGHVRQLRNLVSRLSVLAPETQVDVDVLDPFLATETVGGEWREQLADRLLLLDGDDKLAAAEYLLIDRALQRTHNNKSAAAALLGVSRKTVERRLKARADRDDEARRLLARAEAHVRAAQFREAVPLLRRCLDSLLKSGEEADARRLRFEANLALAVSLRSVHGWLYPEATAAYAAALAAGDGVCDPGELASVQFGIWTTQLTTLQLSDARATAQDLLQRAQRIDAPARLDEAHVAMTNTLFWLGDSSESLACLARGNLLGIGLDDRRVGAQGLDLAGLALTFEGLACYQTGADDRARHAMTVLIARSGLPNEHALSHVLNLQGAVWLACLFDDVERLGDLAAELVSVAQTAGLAFYQGVGEVFRACWLGAHGPIDEAERLLLDGYNRMIGHGGALFYSFTAWHHGELLLRAGRYRDCEQVLRAALDTVLERQERVYLGELLIVRARALHALGELGQAEQELRSAISTAEALGSVPARIAAATYLADLLAGIGRLADGIQMLERALRGTPPLQAGPVAQRAVAKLAELRHSHSLLS</sequence>
<gene>
    <name evidence="6" type="ORF">SAMN05192542_104587</name>
</gene>
<dbReference type="SUPFAM" id="SSF52540">
    <property type="entry name" value="P-loop containing nucleoside triphosphate hydrolases"/>
    <property type="match status" value="1"/>
</dbReference>
<protein>
    <submittedName>
        <fullName evidence="6">Regulatory protein, Fis family</fullName>
    </submittedName>
</protein>